<dbReference type="EMBL" id="RCMK01000892">
    <property type="protein sequence ID" value="KAG2908632.1"/>
    <property type="molecule type" value="Genomic_DNA"/>
</dbReference>
<keyword evidence="1" id="KW-0812">Transmembrane</keyword>
<dbReference type="Proteomes" id="UP000736787">
    <property type="component" value="Unassembled WGS sequence"/>
</dbReference>
<reference evidence="2" key="1">
    <citation type="submission" date="2018-10" db="EMBL/GenBank/DDBJ databases">
        <title>Effector identification in a new, highly contiguous assembly of the strawberry crown rot pathogen Phytophthora cactorum.</title>
        <authorList>
            <person name="Armitage A.D."/>
            <person name="Nellist C.F."/>
            <person name="Bates H."/>
            <person name="Vickerstaff R.J."/>
            <person name="Harrison R.J."/>
        </authorList>
    </citation>
    <scope>NUCLEOTIDE SEQUENCE</scope>
    <source>
        <strain evidence="2">4040</strain>
    </source>
</reference>
<dbReference type="PANTHER" id="PTHR48471">
    <property type="entry name" value="DDE TNP4 DOMAIN-CONTAINING PROTEIN"/>
    <property type="match status" value="1"/>
</dbReference>
<accession>A0A8T1BRW6</accession>
<dbReference type="VEuPathDB" id="FungiDB:PC110_g15628"/>
<dbReference type="AlphaFoldDB" id="A0A8T1BRW6"/>
<keyword evidence="1" id="KW-1133">Transmembrane helix</keyword>
<protein>
    <submittedName>
        <fullName evidence="2">Uncharacterized protein</fullName>
    </submittedName>
</protein>
<sequence length="103" mass="11904">MRTRHYLTSRCLDAPCDSAWMTLYKNGHDSNYLNATSLTRAVFQQLSRRFARFYNNPPSTRRGRTPKLRYYHQVLGLLLCFYVGSMENATLCMVFGVPPSTLS</sequence>
<feature type="transmembrane region" description="Helical" evidence="1">
    <location>
        <begin position="74"/>
        <end position="97"/>
    </location>
</feature>
<comment type="caution">
    <text evidence="2">The sequence shown here is derived from an EMBL/GenBank/DDBJ whole genome shotgun (WGS) entry which is preliminary data.</text>
</comment>
<evidence type="ECO:0000313" key="2">
    <source>
        <dbReference type="EMBL" id="KAG2908632.1"/>
    </source>
</evidence>
<keyword evidence="1" id="KW-0472">Membrane</keyword>
<gene>
    <name evidence="2" type="ORF">PC117_g19883</name>
</gene>
<evidence type="ECO:0000256" key="1">
    <source>
        <dbReference type="SAM" id="Phobius"/>
    </source>
</evidence>
<evidence type="ECO:0000313" key="3">
    <source>
        <dbReference type="Proteomes" id="UP000736787"/>
    </source>
</evidence>
<organism evidence="2 3">
    <name type="scientific">Phytophthora cactorum</name>
    <dbReference type="NCBI Taxonomy" id="29920"/>
    <lineage>
        <taxon>Eukaryota</taxon>
        <taxon>Sar</taxon>
        <taxon>Stramenopiles</taxon>
        <taxon>Oomycota</taxon>
        <taxon>Peronosporomycetes</taxon>
        <taxon>Peronosporales</taxon>
        <taxon>Peronosporaceae</taxon>
        <taxon>Phytophthora</taxon>
    </lineage>
</organism>
<name>A0A8T1BRW6_9STRA</name>
<proteinExistence type="predicted"/>
<dbReference type="PANTHER" id="PTHR48471:SF1">
    <property type="entry name" value="DDE TNP4 DOMAIN-CONTAINING PROTEIN"/>
    <property type="match status" value="1"/>
</dbReference>